<sequence length="158" mass="16913">MSQTWMPIFGYNNKVAPASGMLLGGSIAILMAHWLPLFEIDGRRGRRSYSLWDLREVGAPGLPLLVFGAALLVVAGSVAYRRHVPKILLSCLVVAEVLGILIALSTGFTIAFASLDYPASTPIAFNPCLLILVGGLAAALVGAWQQPKIHDHRPEPAE</sequence>
<proteinExistence type="predicted"/>
<feature type="transmembrane region" description="Helical" evidence="1">
    <location>
        <begin position="124"/>
        <end position="144"/>
    </location>
</feature>
<feature type="transmembrane region" description="Helical" evidence="1">
    <location>
        <begin position="20"/>
        <end position="37"/>
    </location>
</feature>
<dbReference type="Proteomes" id="UP000294856">
    <property type="component" value="Unassembled WGS sequence"/>
</dbReference>
<comment type="caution">
    <text evidence="2">The sequence shown here is derived from an EMBL/GenBank/DDBJ whole genome shotgun (WGS) entry which is preliminary data.</text>
</comment>
<accession>A0A4R1FI58</accession>
<dbReference type="EMBL" id="SMFR01000004">
    <property type="protein sequence ID" value="TCJ94496.1"/>
    <property type="molecule type" value="Genomic_DNA"/>
</dbReference>
<dbReference type="AlphaFoldDB" id="A0A4R1FI58"/>
<reference evidence="2 3" key="1">
    <citation type="submission" date="2019-03" db="EMBL/GenBank/DDBJ databases">
        <title>Genomic Encyclopedia of Type Strains, Phase IV (KMG-IV): sequencing the most valuable type-strain genomes for metagenomic binning, comparative biology and taxonomic classification.</title>
        <authorList>
            <person name="Goeker M."/>
        </authorList>
    </citation>
    <scope>NUCLEOTIDE SEQUENCE [LARGE SCALE GENOMIC DNA]</scope>
    <source>
        <strain evidence="2 3">DSM 44684</strain>
    </source>
</reference>
<dbReference type="RefSeq" id="WP_067447915.1">
    <property type="nucleotide sequence ID" value="NZ_SMFR01000004.1"/>
</dbReference>
<evidence type="ECO:0000313" key="3">
    <source>
        <dbReference type="Proteomes" id="UP000294856"/>
    </source>
</evidence>
<keyword evidence="3" id="KW-1185">Reference proteome</keyword>
<organism evidence="2 3">
    <name type="scientific">Nocardia alba</name>
    <dbReference type="NCBI Taxonomy" id="225051"/>
    <lineage>
        <taxon>Bacteria</taxon>
        <taxon>Bacillati</taxon>
        <taxon>Actinomycetota</taxon>
        <taxon>Actinomycetes</taxon>
        <taxon>Mycobacteriales</taxon>
        <taxon>Nocardiaceae</taxon>
        <taxon>Nocardia</taxon>
    </lineage>
</organism>
<keyword evidence="1" id="KW-0812">Transmembrane</keyword>
<evidence type="ECO:0000256" key="1">
    <source>
        <dbReference type="SAM" id="Phobius"/>
    </source>
</evidence>
<name>A0A4R1FI58_9NOCA</name>
<evidence type="ECO:0000313" key="2">
    <source>
        <dbReference type="EMBL" id="TCJ94496.1"/>
    </source>
</evidence>
<gene>
    <name evidence="2" type="ORF">DFR71_5095</name>
</gene>
<feature type="transmembrane region" description="Helical" evidence="1">
    <location>
        <begin position="57"/>
        <end position="80"/>
    </location>
</feature>
<keyword evidence="1" id="KW-0472">Membrane</keyword>
<keyword evidence="1" id="KW-1133">Transmembrane helix</keyword>
<protein>
    <submittedName>
        <fullName evidence="2">Uncharacterized protein</fullName>
    </submittedName>
</protein>
<feature type="transmembrane region" description="Helical" evidence="1">
    <location>
        <begin position="87"/>
        <end position="112"/>
    </location>
</feature>